<name>A0A6J6FIH4_9ZZZZ</name>
<dbReference type="EMBL" id="CAEZUD010000016">
    <property type="protein sequence ID" value="CAB4587509.1"/>
    <property type="molecule type" value="Genomic_DNA"/>
</dbReference>
<reference evidence="1" key="1">
    <citation type="submission" date="2020-05" db="EMBL/GenBank/DDBJ databases">
        <authorList>
            <person name="Chiriac C."/>
            <person name="Salcher M."/>
            <person name="Ghai R."/>
            <person name="Kavagutti S V."/>
        </authorList>
    </citation>
    <scope>NUCLEOTIDE SEQUENCE</scope>
</reference>
<evidence type="ECO:0000313" key="1">
    <source>
        <dbReference type="EMBL" id="CAB4587509.1"/>
    </source>
</evidence>
<proteinExistence type="predicted"/>
<protein>
    <submittedName>
        <fullName evidence="1">Unannotated protein</fullName>
    </submittedName>
</protein>
<accession>A0A6J6FIH4</accession>
<sequence>MKKMWVVVSIALLVLVVSGFFAVSRNNETADSMPHPAPWPTPTSTIDYNTDPTQVFTFMCELSDQYQPDTFYSACADGYAGIRDIKWSTGSAKGATGSGYRFANPCDPDCASDSSQNIEKVFLKLDTPIQMGSKVYLTHLHSVIAMADGGIPGTPQWDDWDLGYDFRMMRNWGS</sequence>
<dbReference type="AlphaFoldDB" id="A0A6J6FIH4"/>
<gene>
    <name evidence="1" type="ORF">UFOPK1778_00465</name>
</gene>
<organism evidence="1">
    <name type="scientific">freshwater metagenome</name>
    <dbReference type="NCBI Taxonomy" id="449393"/>
    <lineage>
        <taxon>unclassified sequences</taxon>
        <taxon>metagenomes</taxon>
        <taxon>ecological metagenomes</taxon>
    </lineage>
</organism>